<dbReference type="Gene3D" id="3.40.190.290">
    <property type="match status" value="1"/>
</dbReference>
<evidence type="ECO:0000313" key="6">
    <source>
        <dbReference type="EMBL" id="WAI52228.1"/>
    </source>
</evidence>
<keyword evidence="3" id="KW-0238">DNA-binding</keyword>
<feature type="domain" description="HTH lysR-type" evidence="5">
    <location>
        <begin position="1"/>
        <end position="58"/>
    </location>
</feature>
<dbReference type="Pfam" id="PF00126">
    <property type="entry name" value="HTH_1"/>
    <property type="match status" value="1"/>
</dbReference>
<dbReference type="PROSITE" id="PS51257">
    <property type="entry name" value="PROKAR_LIPOPROTEIN"/>
    <property type="match status" value="1"/>
</dbReference>
<evidence type="ECO:0000259" key="5">
    <source>
        <dbReference type="PROSITE" id="PS50931"/>
    </source>
</evidence>
<keyword evidence="7" id="KW-1185">Reference proteome</keyword>
<reference evidence="6" key="1">
    <citation type="submission" date="2022-11" db="EMBL/GenBank/DDBJ databases">
        <title>Pseudomonas triclosanedens sp. nov., a triclosan degrader isolated from activated sludge.</title>
        <authorList>
            <person name="Yin Y."/>
            <person name="Lu Z."/>
        </authorList>
    </citation>
    <scope>NUCLEOTIDE SEQUENCE</scope>
    <source>
        <strain evidence="6">ZM23</strain>
    </source>
</reference>
<dbReference type="InterPro" id="IPR036390">
    <property type="entry name" value="WH_DNA-bd_sf"/>
</dbReference>
<keyword evidence="2" id="KW-0805">Transcription regulation</keyword>
<dbReference type="PANTHER" id="PTHR30419:SF30">
    <property type="entry name" value="LYSR FAMILY TRANSCRIPTIONAL REGULATOR"/>
    <property type="match status" value="1"/>
</dbReference>
<evidence type="ECO:0000256" key="2">
    <source>
        <dbReference type="ARBA" id="ARBA00023015"/>
    </source>
</evidence>
<evidence type="ECO:0000313" key="7">
    <source>
        <dbReference type="Proteomes" id="UP001163624"/>
    </source>
</evidence>
<dbReference type="Proteomes" id="UP001163624">
    <property type="component" value="Chromosome"/>
</dbReference>
<evidence type="ECO:0000256" key="1">
    <source>
        <dbReference type="ARBA" id="ARBA00009437"/>
    </source>
</evidence>
<dbReference type="InterPro" id="IPR000847">
    <property type="entry name" value="LysR_HTH_N"/>
</dbReference>
<dbReference type="RefSeq" id="WP_254474378.1">
    <property type="nucleotide sequence ID" value="NZ_CP113432.1"/>
</dbReference>
<dbReference type="PROSITE" id="PS50931">
    <property type="entry name" value="HTH_LYSR"/>
    <property type="match status" value="1"/>
</dbReference>
<dbReference type="EMBL" id="CP113432">
    <property type="protein sequence ID" value="WAI52228.1"/>
    <property type="molecule type" value="Genomic_DNA"/>
</dbReference>
<dbReference type="InterPro" id="IPR005119">
    <property type="entry name" value="LysR_subst-bd"/>
</dbReference>
<protein>
    <submittedName>
        <fullName evidence="6">LysR family transcriptional regulator</fullName>
    </submittedName>
</protein>
<organism evidence="6 7">
    <name type="scientific">Pseudomonas triclosanedens</name>
    <dbReference type="NCBI Taxonomy" id="2961893"/>
    <lineage>
        <taxon>Bacteria</taxon>
        <taxon>Pseudomonadati</taxon>
        <taxon>Pseudomonadota</taxon>
        <taxon>Gammaproteobacteria</taxon>
        <taxon>Pseudomonadales</taxon>
        <taxon>Pseudomonadaceae</taxon>
        <taxon>Pseudomonas</taxon>
    </lineage>
</organism>
<proteinExistence type="inferred from homology"/>
<dbReference type="PRINTS" id="PR00039">
    <property type="entry name" value="HTHLYSR"/>
</dbReference>
<dbReference type="PANTHER" id="PTHR30419">
    <property type="entry name" value="HTH-TYPE TRANSCRIPTIONAL REGULATOR YBHD"/>
    <property type="match status" value="1"/>
</dbReference>
<dbReference type="InterPro" id="IPR050950">
    <property type="entry name" value="HTH-type_LysR_regulators"/>
</dbReference>
<name>A0ABY7A560_9PSED</name>
<keyword evidence="4" id="KW-0804">Transcription</keyword>
<dbReference type="SUPFAM" id="SSF53850">
    <property type="entry name" value="Periplasmic binding protein-like II"/>
    <property type="match status" value="1"/>
</dbReference>
<accession>A0ABY7A560</accession>
<evidence type="ECO:0000256" key="3">
    <source>
        <dbReference type="ARBA" id="ARBA00023125"/>
    </source>
</evidence>
<sequence length="300" mass="33168">MTVKQLRAFLTVAQTLSFAQACERLHLSQPALSLAIKSLEDSLGGQLLVRTTRSVALTPEGETLLPLALRLLADWDNVEELMHQHFTLQMGKVSIAAMPSFAGNLLPAVLRSFRDRHPKVNVAVHDVINEQVLEMVRNRRVELGIALEPDSLDGLTFTPFYTDRFLAVLPAGSPLAGAASVSWEQLLHYSFITLQRPSAVRLLLEERVSSRHGRLPVAFESHQLVTVGRMVAEGLGVSAVPRLCRQQMEELGARCVALDEPRIERRVGLFCLAEHKLSSAAQALRDVLVQGTDWAGMERD</sequence>
<dbReference type="InterPro" id="IPR036388">
    <property type="entry name" value="WH-like_DNA-bd_sf"/>
</dbReference>
<dbReference type="CDD" id="cd08440">
    <property type="entry name" value="PBP2_LTTR_like_4"/>
    <property type="match status" value="1"/>
</dbReference>
<dbReference type="SUPFAM" id="SSF46785">
    <property type="entry name" value="Winged helix' DNA-binding domain"/>
    <property type="match status" value="1"/>
</dbReference>
<gene>
    <name evidence="6" type="ORF">OU419_13565</name>
</gene>
<evidence type="ECO:0000256" key="4">
    <source>
        <dbReference type="ARBA" id="ARBA00023163"/>
    </source>
</evidence>
<dbReference type="Gene3D" id="1.10.10.10">
    <property type="entry name" value="Winged helix-like DNA-binding domain superfamily/Winged helix DNA-binding domain"/>
    <property type="match status" value="1"/>
</dbReference>
<comment type="similarity">
    <text evidence="1">Belongs to the LysR transcriptional regulatory family.</text>
</comment>
<dbReference type="Pfam" id="PF03466">
    <property type="entry name" value="LysR_substrate"/>
    <property type="match status" value="1"/>
</dbReference>